<gene>
    <name evidence="1" type="ORF">DN745_00650</name>
</gene>
<dbReference type="InterPro" id="IPR015943">
    <property type="entry name" value="WD40/YVTN_repeat-like_dom_sf"/>
</dbReference>
<dbReference type="SUPFAM" id="SSF50998">
    <property type="entry name" value="Quinoprotein alcohol dehydrogenase-like"/>
    <property type="match status" value="1"/>
</dbReference>
<organism evidence="1 2">
    <name type="scientific">Bradymonas sediminis</name>
    <dbReference type="NCBI Taxonomy" id="1548548"/>
    <lineage>
        <taxon>Bacteria</taxon>
        <taxon>Deltaproteobacteria</taxon>
        <taxon>Bradymonadales</taxon>
        <taxon>Bradymonadaceae</taxon>
        <taxon>Bradymonas</taxon>
    </lineage>
</organism>
<dbReference type="InterPro" id="IPR011047">
    <property type="entry name" value="Quinoprotein_ADH-like_sf"/>
</dbReference>
<dbReference type="EMBL" id="CP030032">
    <property type="protein sequence ID" value="AWV87914.1"/>
    <property type="molecule type" value="Genomic_DNA"/>
</dbReference>
<reference evidence="1 2" key="1">
    <citation type="submission" date="2018-06" db="EMBL/GenBank/DDBJ databases">
        <title>Lujinxingia sediminis gen. nov. sp. nov., a new facultative anaerobic member of the class Deltaproteobacteria, and proposal of Lujinxingaceae fam. nov.</title>
        <authorList>
            <person name="Guo L.-Y."/>
            <person name="Li C.-M."/>
            <person name="Wang S."/>
            <person name="Du Z.-J."/>
        </authorList>
    </citation>
    <scope>NUCLEOTIDE SEQUENCE [LARGE SCALE GENOMIC DNA]</scope>
    <source>
        <strain evidence="1 2">FA350</strain>
    </source>
</reference>
<dbReference type="Gene3D" id="2.130.10.10">
    <property type="entry name" value="YVTN repeat-like/Quinoprotein amine dehydrogenase"/>
    <property type="match status" value="1"/>
</dbReference>
<keyword evidence="2" id="KW-1185">Reference proteome</keyword>
<name>A0A2Z4FGN8_9DELT</name>
<dbReference type="PROSITE" id="PS51257">
    <property type="entry name" value="PROKAR_LIPOPROTEIN"/>
    <property type="match status" value="1"/>
</dbReference>
<protein>
    <submittedName>
        <fullName evidence="1">Uncharacterized protein</fullName>
    </submittedName>
</protein>
<evidence type="ECO:0000313" key="1">
    <source>
        <dbReference type="EMBL" id="AWV87914.1"/>
    </source>
</evidence>
<accession>A0A2Z4FGN8</accession>
<proteinExistence type="predicted"/>
<sequence>MKALSPPKLPRAHRLRAVVGLALLATAFSLTACKKDAQKSARAADAESSAEGSTKLKMLKWSQADAPLEARDLRAPDPLLRTQLKLTPSQKFPGCAELFEEDGHLKQEFPLKDGPRRALHIAGCAPEAYERLEDGTRYIAYPTPLAKLNDELDSPTKAYPEEASDLRLLAYGPDGQLAWHAQMDRSANAMNFRANFRSSYIAPLLPRLVCFGTLWQGGTQASCVDAEAGSVTWSGIMPFWSGITPQPNATSLVGATLKRLTRRYPYNGVEMRAVKFDNVGGRSSFYAAHPGQLFFASAHAETPHLSAYNLDDFSEAWTLELPGPPDPNWRYVSAALDLLLLKIDDTIHALRATTGERLWAAKIGPDQAPVVALDGTLYLLHRRESGPNRLFALDPETGEIKGFSPVSYGSLALVQIEDTLILRSVRAVQQVILSDDDSQEATP</sequence>
<dbReference type="RefSeq" id="WP_111331195.1">
    <property type="nucleotide sequence ID" value="NZ_CP030032.1"/>
</dbReference>
<dbReference type="KEGG" id="bsed:DN745_00650"/>
<dbReference type="NCBIfam" id="NF040673">
    <property type="entry name" value="PLuB_PQQ_rpt"/>
    <property type="match status" value="1"/>
</dbReference>
<dbReference type="AlphaFoldDB" id="A0A2Z4FGN8"/>
<dbReference type="Proteomes" id="UP000249799">
    <property type="component" value="Chromosome"/>
</dbReference>
<evidence type="ECO:0000313" key="2">
    <source>
        <dbReference type="Proteomes" id="UP000249799"/>
    </source>
</evidence>
<dbReference type="OrthoDB" id="5518601at2"/>